<dbReference type="Proteomes" id="UP001652680">
    <property type="component" value="Unassembled WGS sequence"/>
</dbReference>
<keyword evidence="1" id="KW-0732">Signal</keyword>
<reference evidence="2" key="2">
    <citation type="submission" date="2025-05" db="UniProtKB">
        <authorList>
            <consortium name="EnsemblMetazoa"/>
        </authorList>
    </citation>
    <scope>IDENTIFICATION</scope>
</reference>
<dbReference type="GeneID" id="108038233"/>
<keyword evidence="3" id="KW-1185">Reference proteome</keyword>
<name>A0ABM5GWD4_DRORH</name>
<accession>A0ABM5GWD4</accession>
<organism evidence="2 3">
    <name type="scientific">Drosophila rhopaloa</name>
    <name type="common">Fruit fly</name>
    <dbReference type="NCBI Taxonomy" id="1041015"/>
    <lineage>
        <taxon>Eukaryota</taxon>
        <taxon>Metazoa</taxon>
        <taxon>Ecdysozoa</taxon>
        <taxon>Arthropoda</taxon>
        <taxon>Hexapoda</taxon>
        <taxon>Insecta</taxon>
        <taxon>Pterygota</taxon>
        <taxon>Neoptera</taxon>
        <taxon>Endopterygota</taxon>
        <taxon>Diptera</taxon>
        <taxon>Brachycera</taxon>
        <taxon>Muscomorpha</taxon>
        <taxon>Ephydroidea</taxon>
        <taxon>Drosophilidae</taxon>
        <taxon>Drosophila</taxon>
        <taxon>Sophophora</taxon>
    </lineage>
</organism>
<evidence type="ECO:0000313" key="2">
    <source>
        <dbReference type="EnsemblMetazoa" id="XP_016970471.2"/>
    </source>
</evidence>
<evidence type="ECO:0000256" key="1">
    <source>
        <dbReference type="SAM" id="SignalP"/>
    </source>
</evidence>
<dbReference type="RefSeq" id="XP_016970471.2">
    <property type="nucleotide sequence ID" value="XM_017114982.2"/>
</dbReference>
<sequence length="79" mass="8654">MRFSVLIVVFVLQVHTLMAILTHLAAIKGRLINSTGNAISKAGSTMYKLGSLVEIFGDTQQQTSPPEVLDPFHNLNDFP</sequence>
<protein>
    <submittedName>
        <fullName evidence="2">Uncharacterized protein</fullName>
    </submittedName>
</protein>
<dbReference type="EnsemblMetazoa" id="XM_017114982.2">
    <property type="protein sequence ID" value="XP_016970471.2"/>
    <property type="gene ID" value="LOC108038233"/>
</dbReference>
<feature type="signal peptide" evidence="1">
    <location>
        <begin position="1"/>
        <end position="19"/>
    </location>
</feature>
<evidence type="ECO:0000313" key="3">
    <source>
        <dbReference type="Proteomes" id="UP001652680"/>
    </source>
</evidence>
<proteinExistence type="predicted"/>
<reference evidence="3" key="1">
    <citation type="journal article" date="2021" name="Elife">
        <title>Highly contiguous assemblies of 101 drosophilid genomes.</title>
        <authorList>
            <person name="Kim B.Y."/>
            <person name="Wang J.R."/>
            <person name="Miller D.E."/>
            <person name="Barmina O."/>
            <person name="Delaney E."/>
            <person name="Thompson A."/>
            <person name="Comeault A.A."/>
            <person name="Peede D."/>
            <person name="D'Agostino E.R."/>
            <person name="Pelaez J."/>
            <person name="Aguilar J.M."/>
            <person name="Haji D."/>
            <person name="Matsunaga T."/>
            <person name="Armstrong E.E."/>
            <person name="Zych M."/>
            <person name="Ogawa Y."/>
            <person name="Stamenkovic-Radak M."/>
            <person name="Jelic M."/>
            <person name="Veselinovic M.S."/>
            <person name="Tanaskovic M."/>
            <person name="Eric P."/>
            <person name="Gao J.J."/>
            <person name="Katoh T.K."/>
            <person name="Toda M.J."/>
            <person name="Watabe H."/>
            <person name="Watada M."/>
            <person name="Davis J.S."/>
            <person name="Moyle L.C."/>
            <person name="Manoli G."/>
            <person name="Bertolini E."/>
            <person name="Kostal V."/>
            <person name="Hawley R.S."/>
            <person name="Takahashi A."/>
            <person name="Jones C.D."/>
            <person name="Price D.K."/>
            <person name="Whiteman N."/>
            <person name="Kopp A."/>
            <person name="Matute D.R."/>
            <person name="Petrov D.A."/>
        </authorList>
    </citation>
    <scope>NUCLEOTIDE SEQUENCE [LARGE SCALE GENOMIC DNA]</scope>
</reference>
<feature type="chain" id="PRO_5046180843" evidence="1">
    <location>
        <begin position="20"/>
        <end position="79"/>
    </location>
</feature>